<gene>
    <name evidence="11" type="primary">LOC115596313</name>
</gene>
<dbReference type="InParanoid" id="A0A671W626"/>
<keyword evidence="9" id="KW-0732">Signal</keyword>
<dbReference type="GO" id="GO:0010312">
    <property type="term" value="P:detoxification of zinc ion"/>
    <property type="evidence" value="ECO:0007669"/>
    <property type="project" value="TreeGrafter"/>
</dbReference>
<evidence type="ECO:0000256" key="4">
    <source>
        <dbReference type="ARBA" id="ARBA00022833"/>
    </source>
</evidence>
<reference evidence="11" key="3">
    <citation type="submission" date="2025-09" db="UniProtKB">
        <authorList>
            <consortium name="Ensembl"/>
        </authorList>
    </citation>
    <scope>IDENTIFICATION</scope>
</reference>
<keyword evidence="5 8" id="KW-1133">Transmembrane helix</keyword>
<feature type="region of interest" description="Disordered" evidence="7">
    <location>
        <begin position="240"/>
        <end position="313"/>
    </location>
</feature>
<dbReference type="GO" id="GO:0005783">
    <property type="term" value="C:endoplasmic reticulum"/>
    <property type="evidence" value="ECO:0007669"/>
    <property type="project" value="TreeGrafter"/>
</dbReference>
<dbReference type="GO" id="GO:0016020">
    <property type="term" value="C:membrane"/>
    <property type="evidence" value="ECO:0007669"/>
    <property type="project" value="UniProtKB-SubCell"/>
</dbReference>
<dbReference type="Proteomes" id="UP000472265">
    <property type="component" value="Chromosome 2"/>
</dbReference>
<evidence type="ECO:0000313" key="12">
    <source>
        <dbReference type="Proteomes" id="UP000472265"/>
    </source>
</evidence>
<dbReference type="GO" id="GO:0019855">
    <property type="term" value="F:calcium channel inhibitor activity"/>
    <property type="evidence" value="ECO:0007669"/>
    <property type="project" value="TreeGrafter"/>
</dbReference>
<evidence type="ECO:0000256" key="1">
    <source>
        <dbReference type="ARBA" id="ARBA00004141"/>
    </source>
</evidence>
<feature type="chain" id="PRO_5025573079" evidence="9">
    <location>
        <begin position="24"/>
        <end position="554"/>
    </location>
</feature>
<comment type="similarity">
    <text evidence="2">Belongs to the cation diffusion facilitator (CDF) transporter (TC 2.A.4) family. SLC30A subfamily.</text>
</comment>
<feature type="compositionally biased region" description="Basic and acidic residues" evidence="7">
    <location>
        <begin position="262"/>
        <end position="287"/>
    </location>
</feature>
<feature type="compositionally biased region" description="Basic and acidic residues" evidence="7">
    <location>
        <begin position="188"/>
        <end position="203"/>
    </location>
</feature>
<dbReference type="PANTHER" id="PTHR45820:SF6">
    <property type="entry name" value="ZINC_CADMIUM RESISTANCE PROTEIN-LIKE"/>
    <property type="match status" value="1"/>
</dbReference>
<keyword evidence="6 8" id="KW-0472">Membrane</keyword>
<evidence type="ECO:0000256" key="2">
    <source>
        <dbReference type="ARBA" id="ARBA00008873"/>
    </source>
</evidence>
<reference evidence="11" key="1">
    <citation type="submission" date="2021-04" db="EMBL/GenBank/DDBJ databases">
        <authorList>
            <consortium name="Wellcome Sanger Institute Data Sharing"/>
        </authorList>
    </citation>
    <scope>NUCLEOTIDE SEQUENCE [LARGE SCALE GENOMIC DNA]</scope>
</reference>
<dbReference type="Pfam" id="PF16916">
    <property type="entry name" value="ZT_dimer"/>
    <property type="match status" value="1"/>
</dbReference>
<dbReference type="SUPFAM" id="SSF160240">
    <property type="entry name" value="Cation efflux protein cytoplasmic domain-like"/>
    <property type="match status" value="1"/>
</dbReference>
<dbReference type="SUPFAM" id="SSF161111">
    <property type="entry name" value="Cation efflux protein transmembrane domain-like"/>
    <property type="match status" value="1"/>
</dbReference>
<dbReference type="FunCoup" id="A0A671W626">
    <property type="interactions" value="7"/>
</dbReference>
<dbReference type="InterPro" id="IPR027469">
    <property type="entry name" value="Cation_efflux_TMD_sf"/>
</dbReference>
<dbReference type="GO" id="GO:0005385">
    <property type="term" value="F:zinc ion transmembrane transporter activity"/>
    <property type="evidence" value="ECO:0007669"/>
    <property type="project" value="TreeGrafter"/>
</dbReference>
<dbReference type="OrthoDB" id="29444at2759"/>
<dbReference type="Gene3D" id="1.20.1510.10">
    <property type="entry name" value="Cation efflux protein transmembrane domain"/>
    <property type="match status" value="1"/>
</dbReference>
<feature type="transmembrane region" description="Helical" evidence="8">
    <location>
        <begin position="365"/>
        <end position="386"/>
    </location>
</feature>
<evidence type="ECO:0000256" key="9">
    <source>
        <dbReference type="SAM" id="SignalP"/>
    </source>
</evidence>
<evidence type="ECO:0000256" key="3">
    <source>
        <dbReference type="ARBA" id="ARBA00022692"/>
    </source>
</evidence>
<dbReference type="PANTHER" id="PTHR45820">
    <property type="entry name" value="FI23527P1"/>
    <property type="match status" value="1"/>
</dbReference>
<dbReference type="GeneTree" id="ENSGT00940000156484"/>
<evidence type="ECO:0000313" key="11">
    <source>
        <dbReference type="Ensembl" id="ENSSAUP00010032056.1"/>
    </source>
</evidence>
<name>A0A671W626_SPAAU</name>
<evidence type="ECO:0000256" key="7">
    <source>
        <dbReference type="SAM" id="MobiDB-lite"/>
    </source>
</evidence>
<dbReference type="RefSeq" id="XP_030297091.1">
    <property type="nucleotide sequence ID" value="XM_030441231.1"/>
</dbReference>
<evidence type="ECO:0000259" key="10">
    <source>
        <dbReference type="Pfam" id="PF16916"/>
    </source>
</evidence>
<proteinExistence type="inferred from homology"/>
<keyword evidence="12" id="KW-1185">Reference proteome</keyword>
<keyword evidence="4" id="KW-0862">Zinc</keyword>
<reference evidence="11" key="2">
    <citation type="submission" date="2025-08" db="UniProtKB">
        <authorList>
            <consortium name="Ensembl"/>
        </authorList>
    </citation>
    <scope>IDENTIFICATION</scope>
</reference>
<comment type="subcellular location">
    <subcellularLocation>
        <location evidence="1">Membrane</location>
        <topology evidence="1">Multi-pass membrane protein</topology>
    </subcellularLocation>
</comment>
<feature type="region of interest" description="Disordered" evidence="7">
    <location>
        <begin position="188"/>
        <end position="207"/>
    </location>
</feature>
<feature type="compositionally biased region" description="Polar residues" evidence="7">
    <location>
        <begin position="88"/>
        <end position="99"/>
    </location>
</feature>
<protein>
    <submittedName>
        <fullName evidence="11">Zinc homeostasis factor 1-like</fullName>
    </submittedName>
</protein>
<dbReference type="InterPro" id="IPR036837">
    <property type="entry name" value="Cation_efflux_CTD_sf"/>
</dbReference>
<sequence>MRLLHWCMLGVTLLLLCCEVVISQACHSFIMLVDGFHTFLILMRMALHQAGVKKPPLSSSDSPAPPPHASSSSSAAQSELSIKPPPGTQTLTDGSTLPDQPQPKLSPPALNCTLSYGDCRIQTLGTFITALFLTTLCISYFMELGAICMMPKPISQPLLLVVVTSVSLFHKMLMLWLNWDHQQAPEAESHVDVNHKEEAKGEAEPGQVLSDVSHTAQPAMEASLHNGGLVLCNPGTSCIPDANSPTPEPQTGGDMQAAAPQDRGEHRAEKDEEVASVHSEDITEISKNKTCSGHLGSEKASNTSPVSKASHHIGRPVPTSQWKACLSSFVYVAVDLCTPLLALITSLVVLLMGPQCFHNHKTCRLLIYLDPALTILAGLVLIVAALPQVKRYGLLLLQATPPHICVSDLTQRIASVPGVQSVHDLHVWQLSDSFIVATVHVHCHAGFPAHRCSDLMSGVIKVLQSVGVTSYTIQPEFGSCSELPAGSGGDASPVLHREDPALRGDLACSLACGKACTGSMCCSPLEEETSALLAPPAGETTEEPQTLVIENTFL</sequence>
<accession>A0A671W626</accession>
<dbReference type="GO" id="GO:0005794">
    <property type="term" value="C:Golgi apparatus"/>
    <property type="evidence" value="ECO:0007669"/>
    <property type="project" value="TreeGrafter"/>
</dbReference>
<feature type="compositionally biased region" description="Low complexity" evidence="7">
    <location>
        <begin position="69"/>
        <end position="78"/>
    </location>
</feature>
<evidence type="ECO:0000256" key="8">
    <source>
        <dbReference type="SAM" id="Phobius"/>
    </source>
</evidence>
<feature type="region of interest" description="Disordered" evidence="7">
    <location>
        <begin position="54"/>
        <end position="103"/>
    </location>
</feature>
<dbReference type="InterPro" id="IPR027470">
    <property type="entry name" value="Cation_efflux_CTD"/>
</dbReference>
<feature type="transmembrane region" description="Helical" evidence="8">
    <location>
        <begin position="329"/>
        <end position="353"/>
    </location>
</feature>
<dbReference type="GeneID" id="115596313"/>
<evidence type="ECO:0000256" key="6">
    <source>
        <dbReference type="ARBA" id="ARBA00023136"/>
    </source>
</evidence>
<feature type="transmembrane region" description="Helical" evidence="8">
    <location>
        <begin position="124"/>
        <end position="142"/>
    </location>
</feature>
<keyword evidence="3 8" id="KW-0812">Transmembrane</keyword>
<dbReference type="GO" id="GO:0006882">
    <property type="term" value="P:intracellular zinc ion homeostasis"/>
    <property type="evidence" value="ECO:0007669"/>
    <property type="project" value="TreeGrafter"/>
</dbReference>
<feature type="signal peptide" evidence="9">
    <location>
        <begin position="1"/>
        <end position="23"/>
    </location>
</feature>
<feature type="transmembrane region" description="Helical" evidence="8">
    <location>
        <begin position="28"/>
        <end position="47"/>
    </location>
</feature>
<dbReference type="AlphaFoldDB" id="A0A671W626"/>
<dbReference type="Ensembl" id="ENSSAUT00010033767.1">
    <property type="protein sequence ID" value="ENSSAUP00010032056.1"/>
    <property type="gene ID" value="ENSSAUG00010013629.1"/>
</dbReference>
<organism evidence="11 12">
    <name type="scientific">Sparus aurata</name>
    <name type="common">Gilthead sea bream</name>
    <dbReference type="NCBI Taxonomy" id="8175"/>
    <lineage>
        <taxon>Eukaryota</taxon>
        <taxon>Metazoa</taxon>
        <taxon>Chordata</taxon>
        <taxon>Craniata</taxon>
        <taxon>Vertebrata</taxon>
        <taxon>Euteleostomi</taxon>
        <taxon>Actinopterygii</taxon>
        <taxon>Neopterygii</taxon>
        <taxon>Teleostei</taxon>
        <taxon>Neoteleostei</taxon>
        <taxon>Acanthomorphata</taxon>
        <taxon>Eupercaria</taxon>
        <taxon>Spariformes</taxon>
        <taxon>Sparidae</taxon>
        <taxon>Sparus</taxon>
    </lineage>
</organism>
<dbReference type="OMA" id="TPPHICV"/>
<feature type="domain" description="Cation efflux protein cytoplasmic" evidence="10">
    <location>
        <begin position="401"/>
        <end position="464"/>
    </location>
</feature>
<evidence type="ECO:0000256" key="5">
    <source>
        <dbReference type="ARBA" id="ARBA00022989"/>
    </source>
</evidence>